<proteinExistence type="predicted"/>
<protein>
    <submittedName>
        <fullName evidence="1">Uncharacterized protein</fullName>
    </submittedName>
</protein>
<sequence length="140" mass="15115">MPEATHKCAERISLRFSHGLQYPPAEYADPNFPHPRQVEIMGLSPPTDETGIIKPSAGCMDRTKGGRGIFLRSMNVAMQLPAEFFRHGSSLTEASTVIDGQLSSSSQELTSLLAIVEKGHQAVFLTGNELFAKCLSGPNG</sequence>
<evidence type="ECO:0000313" key="2">
    <source>
        <dbReference type="Proteomes" id="UP000224080"/>
    </source>
</evidence>
<reference evidence="1 2" key="1">
    <citation type="submission" date="2017-10" db="EMBL/GenBank/DDBJ databases">
        <title>Comparative genomics in systemic dimorphic fungi from Ajellomycetaceae.</title>
        <authorList>
            <person name="Munoz J.F."/>
            <person name="Mcewen J.G."/>
            <person name="Clay O.K."/>
            <person name="Cuomo C.A."/>
        </authorList>
    </citation>
    <scope>NUCLEOTIDE SEQUENCE [LARGE SCALE GENOMIC DNA]</scope>
    <source>
        <strain evidence="1 2">UAMH130</strain>
    </source>
</reference>
<keyword evidence="2" id="KW-1185">Reference proteome</keyword>
<name>A0A2B7WT27_9EURO</name>
<accession>A0A2B7WT27</accession>
<evidence type="ECO:0000313" key="1">
    <source>
        <dbReference type="EMBL" id="PGG99824.1"/>
    </source>
</evidence>
<dbReference type="AlphaFoldDB" id="A0A2B7WT27"/>
<organism evidence="1 2">
    <name type="scientific">Blastomyces parvus</name>
    <dbReference type="NCBI Taxonomy" id="2060905"/>
    <lineage>
        <taxon>Eukaryota</taxon>
        <taxon>Fungi</taxon>
        <taxon>Dikarya</taxon>
        <taxon>Ascomycota</taxon>
        <taxon>Pezizomycotina</taxon>
        <taxon>Eurotiomycetes</taxon>
        <taxon>Eurotiomycetidae</taxon>
        <taxon>Onygenales</taxon>
        <taxon>Ajellomycetaceae</taxon>
        <taxon>Blastomyces</taxon>
    </lineage>
</organism>
<dbReference type="EMBL" id="PDNC01000095">
    <property type="protein sequence ID" value="PGG99824.1"/>
    <property type="molecule type" value="Genomic_DNA"/>
</dbReference>
<dbReference type="Proteomes" id="UP000224080">
    <property type="component" value="Unassembled WGS sequence"/>
</dbReference>
<gene>
    <name evidence="1" type="ORF">GX51_06116</name>
</gene>
<comment type="caution">
    <text evidence="1">The sequence shown here is derived from an EMBL/GenBank/DDBJ whole genome shotgun (WGS) entry which is preliminary data.</text>
</comment>